<dbReference type="SUPFAM" id="SSF50891">
    <property type="entry name" value="Cyclophilin-like"/>
    <property type="match status" value="1"/>
</dbReference>
<protein>
    <recommendedName>
        <fullName evidence="1">peptidylprolyl isomerase</fullName>
        <ecNumber evidence="1">5.2.1.8</ecNumber>
    </recommendedName>
</protein>
<sequence length="913" mass="99811">MQAHRSSNENSEDEEEDFLPTIPVLLVNTSEADSAEPTRAGEESVRGKRPRSLGPSDLNDEPIDTSDDVQEGVSKCKKQQSTMDMLSAEGYPCSFLYERSYRHGSPVQDIATLADDNGALIVTVDAVGVVRAWRKLPRGVFFTGEYRKFFPKSVESEEVTNAGLHFVLPDPVNSCILFVCVTPHAADDTGNISVNVEVSRVNGPLMALEGRFSLQFNAARRCHPSATQPWKESFTPRPFLFHHDYQPYIAFFAKRDDDTNGVVFIPCGVEKSSRLCGSDFTKEGQPIPTVALSCANLIVCCQQHLPSGLIVLVDEEGIVDYARIVEHLNDEGRTILSLRVVGGFPSRSAADPLKVRQWITFERRQKTGFFALVREVTCAAKTGKVIIPLSVDFSPTGNYFTVSSASLRRGAVCVLLHLFEFASGVCLCSSETSEVPCPQLGELCTLQEAKSNLRGFVFNAVIKDSFNSSPRGVWIFVPEITVVPEPSRECVGGRRIATFRAAPSAKEAGALKSSFYIEKLPCSIGESEVDVRGDSMPMGIINSFSQMACGEFRCFAAPLKLLRLCVPASQALKNLVAQSPVGCALSKEDIKRLFEAASCATPSAGFTEEHNSYADDPTICTTSLGGNALLLYTKYEISLTDFVMQSAVGIPNTDKNTEDDTGNERQRALLLSTLRAKRDFDCDDLLQLQSSLQVLAPRDEEERTTSEVEHSKASENSCGFDGEVEERRVQSIISAASTRVVSWTDICVGATISVRTFGTITVRLMPQFAPKAVTNFSTLSRRGFYNTLTFHRVVPGFMIQGGCPHGDGTGGLSSFGEPFEDEGVDAMDFFSYPRVQWLCMANRGPNTNESQFFITLGEATPWLNGKHTVFGFVTAGKSVVLSVSQVERNGDDKPVMPVVIDQVAVSEEGLSLE</sequence>
<accession>A0A1G4IJK6</accession>
<dbReference type="EC" id="5.2.1.8" evidence="1"/>
<feature type="region of interest" description="Disordered" evidence="4">
    <location>
        <begin position="697"/>
        <end position="717"/>
    </location>
</feature>
<evidence type="ECO:0000256" key="1">
    <source>
        <dbReference type="ARBA" id="ARBA00013194"/>
    </source>
</evidence>
<keyword evidence="7" id="KW-1185">Reference proteome</keyword>
<dbReference type="RefSeq" id="XP_067083134.1">
    <property type="nucleotide sequence ID" value="XM_067227033.1"/>
</dbReference>
<dbReference type="GO" id="GO:0071013">
    <property type="term" value="C:catalytic step 2 spliceosome"/>
    <property type="evidence" value="ECO:0007669"/>
    <property type="project" value="TreeGrafter"/>
</dbReference>
<dbReference type="PANTHER" id="PTHR45625">
    <property type="entry name" value="PEPTIDYL-PROLYL CIS-TRANS ISOMERASE-RELATED"/>
    <property type="match status" value="1"/>
</dbReference>
<dbReference type="EMBL" id="CZPT02001895">
    <property type="protein sequence ID" value="SCU72661.1"/>
    <property type="molecule type" value="Genomic_DNA"/>
</dbReference>
<dbReference type="GeneID" id="92378179"/>
<dbReference type="PRINTS" id="PR00153">
    <property type="entry name" value="CSAPPISMRASE"/>
</dbReference>
<dbReference type="GO" id="GO:0003755">
    <property type="term" value="F:peptidyl-prolyl cis-trans isomerase activity"/>
    <property type="evidence" value="ECO:0007669"/>
    <property type="project" value="UniProtKB-KW"/>
</dbReference>
<keyword evidence="3 6" id="KW-0413">Isomerase</keyword>
<feature type="compositionally biased region" description="Acidic residues" evidence="4">
    <location>
        <begin position="58"/>
        <end position="70"/>
    </location>
</feature>
<reference evidence="6" key="1">
    <citation type="submission" date="2016-09" db="EMBL/GenBank/DDBJ databases">
        <authorList>
            <person name="Hebert L."/>
            <person name="Moumen B."/>
        </authorList>
    </citation>
    <scope>NUCLEOTIDE SEQUENCE [LARGE SCALE GENOMIC DNA]</scope>
    <source>
        <strain evidence="6">OVI</strain>
    </source>
</reference>
<dbReference type="Proteomes" id="UP000195570">
    <property type="component" value="Unassembled WGS sequence"/>
</dbReference>
<dbReference type="InterPro" id="IPR002130">
    <property type="entry name" value="Cyclophilin-type_PPIase_dom"/>
</dbReference>
<dbReference type="AlphaFoldDB" id="A0A1G4IJK6"/>
<evidence type="ECO:0000256" key="3">
    <source>
        <dbReference type="ARBA" id="ARBA00023235"/>
    </source>
</evidence>
<name>A0A1G4IJK6_TRYEQ</name>
<comment type="caution">
    <text evidence="6">The sequence shown here is derived from an EMBL/GenBank/DDBJ whole genome shotgun (WGS) entry which is preliminary data.</text>
</comment>
<dbReference type="InterPro" id="IPR044666">
    <property type="entry name" value="Cyclophilin_A-like"/>
</dbReference>
<dbReference type="GO" id="GO:0006457">
    <property type="term" value="P:protein folding"/>
    <property type="evidence" value="ECO:0007669"/>
    <property type="project" value="InterPro"/>
</dbReference>
<dbReference type="Gene3D" id="2.40.100.10">
    <property type="entry name" value="Cyclophilin-like"/>
    <property type="match status" value="1"/>
</dbReference>
<feature type="compositionally biased region" description="Basic and acidic residues" evidence="4">
    <location>
        <begin position="697"/>
        <end position="713"/>
    </location>
</feature>
<keyword evidence="2" id="KW-0697">Rotamase</keyword>
<organism evidence="6 7">
    <name type="scientific">Trypanosoma equiperdum</name>
    <dbReference type="NCBI Taxonomy" id="5694"/>
    <lineage>
        <taxon>Eukaryota</taxon>
        <taxon>Discoba</taxon>
        <taxon>Euglenozoa</taxon>
        <taxon>Kinetoplastea</taxon>
        <taxon>Metakinetoplastina</taxon>
        <taxon>Trypanosomatida</taxon>
        <taxon>Trypanosomatidae</taxon>
        <taxon>Trypanosoma</taxon>
    </lineage>
</organism>
<dbReference type="InterPro" id="IPR029000">
    <property type="entry name" value="Cyclophilin-like_dom_sf"/>
</dbReference>
<evidence type="ECO:0000256" key="2">
    <source>
        <dbReference type="ARBA" id="ARBA00023110"/>
    </source>
</evidence>
<evidence type="ECO:0000313" key="6">
    <source>
        <dbReference type="EMBL" id="SCU72661.1"/>
    </source>
</evidence>
<gene>
    <name evidence="6" type="ORF">TEOVI_000423900</name>
</gene>
<feature type="region of interest" description="Disordered" evidence="4">
    <location>
        <begin position="1"/>
        <end position="81"/>
    </location>
</feature>
<evidence type="ECO:0000313" key="7">
    <source>
        <dbReference type="Proteomes" id="UP000195570"/>
    </source>
</evidence>
<dbReference type="PROSITE" id="PS00170">
    <property type="entry name" value="CSA_PPIASE_1"/>
    <property type="match status" value="1"/>
</dbReference>
<dbReference type="PANTHER" id="PTHR45625:SF4">
    <property type="entry name" value="PEPTIDYLPROLYL ISOMERASE DOMAIN AND WD REPEAT-CONTAINING PROTEIN 1"/>
    <property type="match status" value="1"/>
</dbReference>
<feature type="domain" description="PPIase cyclophilin-type" evidence="5">
    <location>
        <begin position="747"/>
        <end position="905"/>
    </location>
</feature>
<evidence type="ECO:0000259" key="5">
    <source>
        <dbReference type="PROSITE" id="PS50072"/>
    </source>
</evidence>
<dbReference type="VEuPathDB" id="TriTrypDB:TEOVI_000423900"/>
<dbReference type="InterPro" id="IPR020892">
    <property type="entry name" value="Cyclophilin-type_PPIase_CS"/>
</dbReference>
<dbReference type="PROSITE" id="PS50072">
    <property type="entry name" value="CSA_PPIASE_2"/>
    <property type="match status" value="1"/>
</dbReference>
<proteinExistence type="predicted"/>
<evidence type="ECO:0000256" key="4">
    <source>
        <dbReference type="SAM" id="MobiDB-lite"/>
    </source>
</evidence>
<dbReference type="Pfam" id="PF00160">
    <property type="entry name" value="Pro_isomerase"/>
    <property type="match status" value="1"/>
</dbReference>